<dbReference type="EMBL" id="HACG01031137">
    <property type="protein sequence ID" value="CEK78002.1"/>
    <property type="molecule type" value="Transcribed_RNA"/>
</dbReference>
<gene>
    <name evidence="1" type="primary">ORF107766</name>
</gene>
<sequence length="62" mass="7443">MNMFKNCCLDKNINFNVPTTFTILKLYQGPMLMLHKLMHCQASEMIFQCVRWEIRAHMVIHQ</sequence>
<accession>A0A0B7ABI9</accession>
<evidence type="ECO:0000313" key="1">
    <source>
        <dbReference type="EMBL" id="CEK78002.1"/>
    </source>
</evidence>
<dbReference type="AlphaFoldDB" id="A0A0B7ABI9"/>
<feature type="non-terminal residue" evidence="1">
    <location>
        <position position="62"/>
    </location>
</feature>
<name>A0A0B7ABI9_9EUPU</name>
<protein>
    <submittedName>
        <fullName evidence="1">Uncharacterized protein</fullName>
    </submittedName>
</protein>
<proteinExistence type="predicted"/>
<organism evidence="1">
    <name type="scientific">Arion vulgaris</name>
    <dbReference type="NCBI Taxonomy" id="1028688"/>
    <lineage>
        <taxon>Eukaryota</taxon>
        <taxon>Metazoa</taxon>
        <taxon>Spiralia</taxon>
        <taxon>Lophotrochozoa</taxon>
        <taxon>Mollusca</taxon>
        <taxon>Gastropoda</taxon>
        <taxon>Heterobranchia</taxon>
        <taxon>Euthyneura</taxon>
        <taxon>Panpulmonata</taxon>
        <taxon>Eupulmonata</taxon>
        <taxon>Stylommatophora</taxon>
        <taxon>Helicina</taxon>
        <taxon>Arionoidea</taxon>
        <taxon>Arionidae</taxon>
        <taxon>Arion</taxon>
    </lineage>
</organism>
<reference evidence="1" key="1">
    <citation type="submission" date="2014-12" db="EMBL/GenBank/DDBJ databases">
        <title>Insight into the proteome of Arion vulgaris.</title>
        <authorList>
            <person name="Aradska J."/>
            <person name="Bulat T."/>
            <person name="Smidak R."/>
            <person name="Sarate P."/>
            <person name="Gangsoo J."/>
            <person name="Sialana F."/>
            <person name="Bilban M."/>
            <person name="Lubec G."/>
        </authorList>
    </citation>
    <scope>NUCLEOTIDE SEQUENCE</scope>
    <source>
        <tissue evidence="1">Skin</tissue>
    </source>
</reference>